<protein>
    <submittedName>
        <fullName evidence="11">Uncharacterized protein</fullName>
    </submittedName>
</protein>
<evidence type="ECO:0000256" key="9">
    <source>
        <dbReference type="SAM" id="MobiDB-lite"/>
    </source>
</evidence>
<keyword evidence="6 10" id="KW-0472">Membrane</keyword>
<name>A0A498JXS1_MALDO</name>
<dbReference type="Pfam" id="PF02537">
    <property type="entry name" value="CRCB"/>
    <property type="match status" value="2"/>
</dbReference>
<feature type="compositionally biased region" description="Polar residues" evidence="9">
    <location>
        <begin position="1"/>
        <end position="21"/>
    </location>
</feature>
<accession>A0A498JXS1</accession>
<feature type="transmembrane region" description="Helical" evidence="10">
    <location>
        <begin position="451"/>
        <end position="475"/>
    </location>
</feature>
<organism evidence="11 12">
    <name type="scientific">Malus domestica</name>
    <name type="common">Apple</name>
    <name type="synonym">Pyrus malus</name>
    <dbReference type="NCBI Taxonomy" id="3750"/>
    <lineage>
        <taxon>Eukaryota</taxon>
        <taxon>Viridiplantae</taxon>
        <taxon>Streptophyta</taxon>
        <taxon>Embryophyta</taxon>
        <taxon>Tracheophyta</taxon>
        <taxon>Spermatophyta</taxon>
        <taxon>Magnoliopsida</taxon>
        <taxon>eudicotyledons</taxon>
        <taxon>Gunneridae</taxon>
        <taxon>Pentapetalae</taxon>
        <taxon>rosids</taxon>
        <taxon>fabids</taxon>
        <taxon>Rosales</taxon>
        <taxon>Rosaceae</taxon>
        <taxon>Amygdaloideae</taxon>
        <taxon>Maleae</taxon>
        <taxon>Malus</taxon>
    </lineage>
</organism>
<evidence type="ECO:0000256" key="3">
    <source>
        <dbReference type="ARBA" id="ARBA00022475"/>
    </source>
</evidence>
<evidence type="ECO:0000256" key="2">
    <source>
        <dbReference type="ARBA" id="ARBA00004651"/>
    </source>
</evidence>
<comment type="similarity">
    <text evidence="7">Belongs to the fluoride channel Fluc/FEX (TC 1.A.43) family.</text>
</comment>
<evidence type="ECO:0000256" key="8">
    <source>
        <dbReference type="ARBA" id="ARBA00035585"/>
    </source>
</evidence>
<dbReference type="AlphaFoldDB" id="A0A498JXS1"/>
<comment type="catalytic activity">
    <reaction evidence="8">
        <text>fluoride(in) = fluoride(out)</text>
        <dbReference type="Rhea" id="RHEA:76159"/>
        <dbReference type="ChEBI" id="CHEBI:17051"/>
    </reaction>
    <physiologicalReaction direction="left-to-right" evidence="8">
        <dbReference type="Rhea" id="RHEA:76160"/>
    </physiologicalReaction>
</comment>
<evidence type="ECO:0000313" key="12">
    <source>
        <dbReference type="Proteomes" id="UP000290289"/>
    </source>
</evidence>
<keyword evidence="12" id="KW-1185">Reference proteome</keyword>
<dbReference type="STRING" id="3750.A0A498JXS1"/>
<feature type="region of interest" description="Disordered" evidence="9">
    <location>
        <begin position="1"/>
        <end position="78"/>
    </location>
</feature>
<keyword evidence="3" id="KW-1003">Cell membrane</keyword>
<evidence type="ECO:0000256" key="6">
    <source>
        <dbReference type="ARBA" id="ARBA00023136"/>
    </source>
</evidence>
<feature type="transmembrane region" description="Helical" evidence="10">
    <location>
        <begin position="209"/>
        <end position="228"/>
    </location>
</feature>
<feature type="transmembrane region" description="Helical" evidence="10">
    <location>
        <begin position="292"/>
        <end position="313"/>
    </location>
</feature>
<sequence>MPNSRTLSVFTTNEKSLQEKSSVVVMEEGYSGTNDTEPRRSVSNDRTSSATSSLRRRSLTLSHVQPSQIDDDDESECVSEAGDIGDRALHSNRHSESGSVCLFPSEDVQLQTYGLWGRDPVTSKAISPVTPLPKEIIPPISTDAIISDDKNPVSFRKIQQGCQNDWNMPWSCWDKTIVYLDVPSNMVSSFLMGWFGVVFKGDISCMSDYLVIGLSTGYLGSLTTFSGWNQKMLELSVEGHWVFAVLNFLIAYFIIFGVETAKGFRQILERNSVCGFTSSRRRWRVDSYKRHLVALAVLLLMLSSLWSISGILLREEFNSSSSEAQLWLGCIVGPFGVWIWWFLAWLNGRRLGKTGLLKWVPFGTLIANVSEACVVAALSNLSYIVLIHAHDFFLFNRKSDVQNNLFVQVNTKTCDIVATGIPFGFLDCLSTVSTFIAKFNAMRESKYPWRAYAYAMATICISFRLGILIYCVPVWTRAYK</sequence>
<keyword evidence="5 10" id="KW-1133">Transmembrane helix</keyword>
<evidence type="ECO:0000256" key="1">
    <source>
        <dbReference type="ARBA" id="ARBA00002598"/>
    </source>
</evidence>
<proteinExistence type="inferred from homology"/>
<evidence type="ECO:0000256" key="4">
    <source>
        <dbReference type="ARBA" id="ARBA00022692"/>
    </source>
</evidence>
<reference evidence="11 12" key="1">
    <citation type="submission" date="2018-10" db="EMBL/GenBank/DDBJ databases">
        <title>A high-quality apple genome assembly.</title>
        <authorList>
            <person name="Hu J."/>
        </authorList>
    </citation>
    <scope>NUCLEOTIDE SEQUENCE [LARGE SCALE GENOMIC DNA]</scope>
    <source>
        <strain evidence="12">cv. HFTH1</strain>
        <tissue evidence="11">Young leaf</tissue>
    </source>
</reference>
<comment type="caution">
    <text evidence="11">The sequence shown here is derived from an EMBL/GenBank/DDBJ whole genome shotgun (WGS) entry which is preliminary data.</text>
</comment>
<dbReference type="InterPro" id="IPR003691">
    <property type="entry name" value="FluC"/>
</dbReference>
<evidence type="ECO:0000256" key="5">
    <source>
        <dbReference type="ARBA" id="ARBA00022989"/>
    </source>
</evidence>
<feature type="transmembrane region" description="Helical" evidence="10">
    <location>
        <begin position="325"/>
        <end position="347"/>
    </location>
</feature>
<comment type="subcellular location">
    <subcellularLocation>
        <location evidence="2">Cell membrane</location>
        <topology evidence="2">Multi-pass membrane protein</topology>
    </subcellularLocation>
</comment>
<feature type="transmembrane region" description="Helical" evidence="10">
    <location>
        <begin position="359"/>
        <end position="386"/>
    </location>
</feature>
<evidence type="ECO:0000256" key="7">
    <source>
        <dbReference type="ARBA" id="ARBA00035120"/>
    </source>
</evidence>
<dbReference type="GO" id="GO:0005886">
    <property type="term" value="C:plasma membrane"/>
    <property type="evidence" value="ECO:0007669"/>
    <property type="project" value="UniProtKB-SubCell"/>
</dbReference>
<dbReference type="PANTHER" id="PTHR28259:SF1">
    <property type="entry name" value="FLUORIDE EXPORT PROTEIN 1-RELATED"/>
    <property type="match status" value="1"/>
</dbReference>
<keyword evidence="4 10" id="KW-0812">Transmembrane</keyword>
<evidence type="ECO:0000313" key="11">
    <source>
        <dbReference type="EMBL" id="RXI00181.1"/>
    </source>
</evidence>
<dbReference type="GO" id="GO:1903425">
    <property type="term" value="F:fluoride transmembrane transporter activity"/>
    <property type="evidence" value="ECO:0007669"/>
    <property type="project" value="TreeGrafter"/>
</dbReference>
<dbReference type="PANTHER" id="PTHR28259">
    <property type="entry name" value="FLUORIDE EXPORT PROTEIN 1-RELATED"/>
    <property type="match status" value="1"/>
</dbReference>
<gene>
    <name evidence="11" type="ORF">DVH24_037729</name>
</gene>
<evidence type="ECO:0000256" key="10">
    <source>
        <dbReference type="SAM" id="Phobius"/>
    </source>
</evidence>
<dbReference type="Proteomes" id="UP000290289">
    <property type="component" value="Chromosome 5"/>
</dbReference>
<feature type="transmembrane region" description="Helical" evidence="10">
    <location>
        <begin position="240"/>
        <end position="258"/>
    </location>
</feature>
<feature type="transmembrane region" description="Helical" evidence="10">
    <location>
        <begin position="177"/>
        <end position="197"/>
    </location>
</feature>
<dbReference type="EMBL" id="RDQH01000331">
    <property type="protein sequence ID" value="RXI00181.1"/>
    <property type="molecule type" value="Genomic_DNA"/>
</dbReference>
<comment type="function">
    <text evidence="1">Fluoride channel required for the rapid expulsion of cytoplasmic fluoride.</text>
</comment>